<evidence type="ECO:0000256" key="1">
    <source>
        <dbReference type="SAM" id="Phobius"/>
    </source>
</evidence>
<sequence length="304" mass="34316">MEKAQEDKVYGYLFKVVLSLISLFCLYNIVSILLLSPYSGKKLQSRISSTVNAIENNIKRAGLENTEKAINNSNLINNVNGSAWAKKIERTSIFAGRIDVNREKAEEELVIYEQIELPASTEIIFKGLVDDLAYINIRMEIDGEWHEHGFPTKIGERIGGKKISGGKTLDFSTNYVLQDIVYKAQRPTTLMKKTVMLNDAGEFVGTRMIPGKTFMKTTSKIKYKDEYGNINELWMKEPARTTKVEEEKLPENIEEEANPAAPNESTALENLTKQQQDALDKAKKPLEKKVEIFGTILEEVESGN</sequence>
<feature type="transmembrane region" description="Helical" evidence="1">
    <location>
        <begin position="12"/>
        <end position="36"/>
    </location>
</feature>
<proteinExistence type="predicted"/>
<keyword evidence="1" id="KW-0812">Transmembrane</keyword>
<evidence type="ECO:0000313" key="3">
    <source>
        <dbReference type="Proteomes" id="UP000722750"/>
    </source>
</evidence>
<comment type="caution">
    <text evidence="2">The sequence shown here is derived from an EMBL/GenBank/DDBJ whole genome shotgun (WGS) entry which is preliminary data.</text>
</comment>
<keyword evidence="1" id="KW-0472">Membrane</keyword>
<dbReference type="Proteomes" id="UP000722750">
    <property type="component" value="Unassembled WGS sequence"/>
</dbReference>
<accession>A0A941W665</accession>
<keyword evidence="1" id="KW-1133">Transmembrane helix</keyword>
<reference evidence="2" key="1">
    <citation type="journal article" date="2021" name="ISME J.">
        <title>Fine-scale metabolic discontinuity in a stratified prokaryote microbiome of a Red Sea deep halocline.</title>
        <authorList>
            <person name="Michoud G."/>
            <person name="Ngugi D.K."/>
            <person name="Barozzi A."/>
            <person name="Merlino G."/>
            <person name="Calleja M.L."/>
            <person name="Delgado-Huertas A."/>
            <person name="Moran X.A.G."/>
            <person name="Daffonchio D."/>
        </authorList>
    </citation>
    <scope>NUCLEOTIDE SEQUENCE</scope>
    <source>
        <strain evidence="2">SuakinDeep_MAG55_1</strain>
    </source>
</reference>
<protein>
    <submittedName>
        <fullName evidence="2">Uncharacterized protein</fullName>
    </submittedName>
</protein>
<evidence type="ECO:0000313" key="2">
    <source>
        <dbReference type="EMBL" id="MBS1259611.1"/>
    </source>
</evidence>
<organism evidence="2 3">
    <name type="scientific">Candidatus Scalindua arabica</name>
    <dbReference type="NCBI Taxonomy" id="1127984"/>
    <lineage>
        <taxon>Bacteria</taxon>
        <taxon>Pseudomonadati</taxon>
        <taxon>Planctomycetota</taxon>
        <taxon>Candidatus Brocadiia</taxon>
        <taxon>Candidatus Brocadiales</taxon>
        <taxon>Candidatus Scalinduaceae</taxon>
        <taxon>Candidatus Scalindua</taxon>
    </lineage>
</organism>
<name>A0A941W665_9BACT</name>
<dbReference type="AlphaFoldDB" id="A0A941W665"/>
<gene>
    <name evidence="2" type="ORF">MAG551_02684</name>
</gene>
<dbReference type="EMBL" id="JAANXD010000100">
    <property type="protein sequence ID" value="MBS1259611.1"/>
    <property type="molecule type" value="Genomic_DNA"/>
</dbReference>